<keyword evidence="2" id="KW-1185">Reference proteome</keyword>
<name>A0A3M7STG0_BRAPC</name>
<accession>A0A3M7STG0</accession>
<evidence type="ECO:0000313" key="2">
    <source>
        <dbReference type="Proteomes" id="UP000276133"/>
    </source>
</evidence>
<evidence type="ECO:0000313" key="1">
    <source>
        <dbReference type="EMBL" id="RNA38985.1"/>
    </source>
</evidence>
<protein>
    <submittedName>
        <fullName evidence="1">Uncharacterized protein</fullName>
    </submittedName>
</protein>
<reference evidence="1 2" key="1">
    <citation type="journal article" date="2018" name="Sci. Rep.">
        <title>Genomic signatures of local adaptation to the degree of environmental predictability in rotifers.</title>
        <authorList>
            <person name="Franch-Gras L."/>
            <person name="Hahn C."/>
            <person name="Garcia-Roger E.M."/>
            <person name="Carmona M.J."/>
            <person name="Serra M."/>
            <person name="Gomez A."/>
        </authorList>
    </citation>
    <scope>NUCLEOTIDE SEQUENCE [LARGE SCALE GENOMIC DNA]</scope>
    <source>
        <strain evidence="1">HYR1</strain>
    </source>
</reference>
<sequence length="78" mass="9039">MGLLKLGRPLPVGRLVNYEYVEIIISRQSFYFCLTINLSTIFQNETIQINLNFNKGLNDSAHKTQLKYKNTSNIFIVK</sequence>
<dbReference type="AlphaFoldDB" id="A0A3M7STG0"/>
<comment type="caution">
    <text evidence="1">The sequence shown here is derived from an EMBL/GenBank/DDBJ whole genome shotgun (WGS) entry which is preliminary data.</text>
</comment>
<organism evidence="1 2">
    <name type="scientific">Brachionus plicatilis</name>
    <name type="common">Marine rotifer</name>
    <name type="synonym">Brachionus muelleri</name>
    <dbReference type="NCBI Taxonomy" id="10195"/>
    <lineage>
        <taxon>Eukaryota</taxon>
        <taxon>Metazoa</taxon>
        <taxon>Spiralia</taxon>
        <taxon>Gnathifera</taxon>
        <taxon>Rotifera</taxon>
        <taxon>Eurotatoria</taxon>
        <taxon>Monogononta</taxon>
        <taxon>Pseudotrocha</taxon>
        <taxon>Ploima</taxon>
        <taxon>Brachionidae</taxon>
        <taxon>Brachionus</taxon>
    </lineage>
</organism>
<proteinExistence type="predicted"/>
<dbReference type="EMBL" id="REGN01000798">
    <property type="protein sequence ID" value="RNA38985.1"/>
    <property type="molecule type" value="Genomic_DNA"/>
</dbReference>
<gene>
    <name evidence="1" type="ORF">BpHYR1_041662</name>
</gene>
<dbReference type="Proteomes" id="UP000276133">
    <property type="component" value="Unassembled WGS sequence"/>
</dbReference>